<dbReference type="RefSeq" id="WP_168727989.1">
    <property type="nucleotide sequence ID" value="NZ_CP051298.1"/>
</dbReference>
<gene>
    <name evidence="3" type="ORF">HF896_15040</name>
</gene>
<keyword evidence="2" id="KW-0472">Membrane</keyword>
<dbReference type="InterPro" id="IPR021296">
    <property type="entry name" value="DUF2868"/>
</dbReference>
<feature type="transmembrane region" description="Helical" evidence="2">
    <location>
        <begin position="236"/>
        <end position="258"/>
    </location>
</feature>
<protein>
    <submittedName>
        <fullName evidence="3">DUF2868 domain-containing protein</fullName>
    </submittedName>
</protein>
<dbReference type="AlphaFoldDB" id="A0A858ZVR6"/>
<proteinExistence type="predicted"/>
<keyword evidence="2" id="KW-1133">Transmembrane helix</keyword>
<feature type="transmembrane region" description="Helical" evidence="2">
    <location>
        <begin position="190"/>
        <end position="215"/>
    </location>
</feature>
<evidence type="ECO:0000313" key="4">
    <source>
        <dbReference type="Proteomes" id="UP000500755"/>
    </source>
</evidence>
<name>A0A858ZVR6_9BURK</name>
<feature type="transmembrane region" description="Helical" evidence="2">
    <location>
        <begin position="278"/>
        <end position="300"/>
    </location>
</feature>
<dbReference type="EMBL" id="CP051298">
    <property type="protein sequence ID" value="QKD44847.1"/>
    <property type="molecule type" value="Genomic_DNA"/>
</dbReference>
<dbReference type="Pfam" id="PF11067">
    <property type="entry name" value="DUF2868"/>
    <property type="match status" value="1"/>
</dbReference>
<accession>A0A858ZVR6</accession>
<feature type="transmembrane region" description="Helical" evidence="2">
    <location>
        <begin position="87"/>
        <end position="107"/>
    </location>
</feature>
<sequence>MHVSWQQLRSVTLAQAIEHADGERTLVSQTEWDEATRQAVEAARGRGVQRVGVADVVLDRAAAIVARAAGRDATVAALQQPGAFTRWLARGLPLAALLLGLALDRIANAHRVDLLSPPLLAVLGWNIAIYALLLWRAWRRPGKERGLLAPLQHWVLRRQLPGGRAARRGLAARIAAGFYARWSALTLERFAQQAACVLHLCAAAWAAGIALSLLLRGLVVSYRFGWESTFLDAGQVHAIVSLLFAPLTLLFGLAPFSLADIAATQNFAGEGAAGSRWVWMYVGLLALVVVVPRLLLAAWAGWRQARLARQCTLDVQGSGFDTLRQALPGDLVLGLLCAAPAQEQALRTLLALHADHGAVASAQGDRLRLVQPEGAAAATPADAVVAWGDGPVPQAPPAWRQAPVLALGSTEFGPSWVQDGVLFERLAALLPAQRHALARLGQAWQARNEALFTQSLQALAGHLHACAALVGAGQGAARYATLLQELDATLSDLHGHGAAALPSPMQLPPPASPTPPPQTRTGDGTALAMGTSAGAAAGAAAGAKVGALIDVGTGGMTLGVGTALGALLGGTTAWALRTLQKKGEKKGDTDELLRHMTEAACTRYLVLSHLGRVPAQQADDLGARWHAEVTGTVAAHWPQLTAALQAPAPPVDPLQPLLQAMLRGILQRSVARAA</sequence>
<keyword evidence="2" id="KW-0812">Transmembrane</keyword>
<dbReference type="Proteomes" id="UP000500755">
    <property type="component" value="Chromosome"/>
</dbReference>
<dbReference type="Pfam" id="PF11981">
    <property type="entry name" value="DUF3482"/>
    <property type="match status" value="1"/>
</dbReference>
<feature type="transmembrane region" description="Helical" evidence="2">
    <location>
        <begin position="119"/>
        <end position="138"/>
    </location>
</feature>
<dbReference type="InterPro" id="IPR021871">
    <property type="entry name" value="DUF3482"/>
</dbReference>
<organism evidence="3 4">
    <name type="scientific">Alicycliphilus denitrificans</name>
    <dbReference type="NCBI Taxonomy" id="179636"/>
    <lineage>
        <taxon>Bacteria</taxon>
        <taxon>Pseudomonadati</taxon>
        <taxon>Pseudomonadota</taxon>
        <taxon>Betaproteobacteria</taxon>
        <taxon>Burkholderiales</taxon>
        <taxon>Comamonadaceae</taxon>
        <taxon>Alicycliphilus</taxon>
    </lineage>
</organism>
<feature type="compositionally biased region" description="Pro residues" evidence="1">
    <location>
        <begin position="505"/>
        <end position="518"/>
    </location>
</feature>
<evidence type="ECO:0000256" key="1">
    <source>
        <dbReference type="SAM" id="MobiDB-lite"/>
    </source>
</evidence>
<evidence type="ECO:0000256" key="2">
    <source>
        <dbReference type="SAM" id="Phobius"/>
    </source>
</evidence>
<evidence type="ECO:0000313" key="3">
    <source>
        <dbReference type="EMBL" id="QKD44847.1"/>
    </source>
</evidence>
<feature type="region of interest" description="Disordered" evidence="1">
    <location>
        <begin position="495"/>
        <end position="522"/>
    </location>
</feature>
<reference evidence="3 4" key="1">
    <citation type="submission" date="2020-05" db="EMBL/GenBank/DDBJ databases">
        <title>Complete genome sequence of Alicycliphilus denitrificans DP3.</title>
        <authorList>
            <person name="Chen X."/>
        </authorList>
    </citation>
    <scope>NUCLEOTIDE SEQUENCE [LARGE SCALE GENOMIC DNA]</scope>
    <source>
        <strain evidence="3 4">DP3</strain>
    </source>
</reference>